<dbReference type="Proteomes" id="UP000264006">
    <property type="component" value="Chromosome"/>
</dbReference>
<dbReference type="SUPFAM" id="SSF50022">
    <property type="entry name" value="ISP domain"/>
    <property type="match status" value="1"/>
</dbReference>
<dbReference type="GO" id="GO:0005506">
    <property type="term" value="F:iron ion binding"/>
    <property type="evidence" value="ECO:0007669"/>
    <property type="project" value="InterPro"/>
</dbReference>
<accession>A0A346XWT2</accession>
<feature type="compositionally biased region" description="Basic and acidic residues" evidence="9">
    <location>
        <begin position="384"/>
        <end position="401"/>
    </location>
</feature>
<dbReference type="InterPro" id="IPR017941">
    <property type="entry name" value="Rieske_2Fe-2S"/>
</dbReference>
<dbReference type="InterPro" id="IPR015881">
    <property type="entry name" value="ARHD_Rieske_2Fe_2S"/>
</dbReference>
<evidence type="ECO:0000256" key="2">
    <source>
        <dbReference type="ARBA" id="ARBA00022714"/>
    </source>
</evidence>
<dbReference type="AlphaFoldDB" id="A0A346XWT2"/>
<feature type="domain" description="Rieske" evidence="10">
    <location>
        <begin position="30"/>
        <end position="138"/>
    </location>
</feature>
<organism evidence="11 12">
    <name type="scientific">Euzebya pacifica</name>
    <dbReference type="NCBI Taxonomy" id="1608957"/>
    <lineage>
        <taxon>Bacteria</taxon>
        <taxon>Bacillati</taxon>
        <taxon>Actinomycetota</taxon>
        <taxon>Nitriliruptoria</taxon>
        <taxon>Euzebyales</taxon>
    </lineage>
</organism>
<dbReference type="PANTHER" id="PTHR43756">
    <property type="entry name" value="CHOLINE MONOOXYGENASE, CHLOROPLASTIC"/>
    <property type="match status" value="1"/>
</dbReference>
<dbReference type="GO" id="GO:0016705">
    <property type="term" value="F:oxidoreductase activity, acting on paired donors, with incorporation or reduction of molecular oxygen"/>
    <property type="evidence" value="ECO:0007669"/>
    <property type="project" value="UniProtKB-ARBA"/>
</dbReference>
<keyword evidence="5" id="KW-0560">Oxidoreductase</keyword>
<dbReference type="CDD" id="cd03469">
    <property type="entry name" value="Rieske_RO_Alpha_N"/>
    <property type="match status" value="1"/>
</dbReference>
<dbReference type="EMBL" id="CP031165">
    <property type="protein sequence ID" value="AXV06679.1"/>
    <property type="molecule type" value="Genomic_DNA"/>
</dbReference>
<dbReference type="PRINTS" id="PR00090">
    <property type="entry name" value="RNGDIOXGNASE"/>
</dbReference>
<keyword evidence="6" id="KW-0408">Iron</keyword>
<feature type="region of interest" description="Disordered" evidence="9">
    <location>
        <begin position="384"/>
        <end position="407"/>
    </location>
</feature>
<evidence type="ECO:0000256" key="9">
    <source>
        <dbReference type="SAM" id="MobiDB-lite"/>
    </source>
</evidence>
<dbReference type="KEGG" id="euz:DVS28_a1994"/>
<keyword evidence="3" id="KW-0479">Metal-binding</keyword>
<dbReference type="GO" id="GO:0004497">
    <property type="term" value="F:monooxygenase activity"/>
    <property type="evidence" value="ECO:0007669"/>
    <property type="project" value="UniProtKB-ARBA"/>
</dbReference>
<dbReference type="Gene3D" id="2.102.10.10">
    <property type="entry name" value="Rieske [2Fe-2S] iron-sulphur domain"/>
    <property type="match status" value="1"/>
</dbReference>
<protein>
    <submittedName>
        <fullName evidence="11">Benzoate 1,2-dioxygenase alpha subunit</fullName>
    </submittedName>
</protein>
<evidence type="ECO:0000256" key="4">
    <source>
        <dbReference type="ARBA" id="ARBA00022964"/>
    </source>
</evidence>
<comment type="similarity">
    <text evidence="1">Belongs to the bacterial ring-hydroxylating dioxygenase alpha subunit family.</text>
</comment>
<dbReference type="GO" id="GO:0051537">
    <property type="term" value="F:2 iron, 2 sulfur cluster binding"/>
    <property type="evidence" value="ECO:0007669"/>
    <property type="project" value="UniProtKB-KW"/>
</dbReference>
<proteinExistence type="inferred from homology"/>
<evidence type="ECO:0000313" key="11">
    <source>
        <dbReference type="EMBL" id="AXV06679.1"/>
    </source>
</evidence>
<dbReference type="Pfam" id="PF00848">
    <property type="entry name" value="Ring_hydroxyl_A"/>
    <property type="match status" value="1"/>
</dbReference>
<keyword evidence="12" id="KW-1185">Reference proteome</keyword>
<dbReference type="PROSITE" id="PS51296">
    <property type="entry name" value="RIESKE"/>
    <property type="match status" value="1"/>
</dbReference>
<keyword evidence="4 11" id="KW-0223">Dioxygenase</keyword>
<dbReference type="Pfam" id="PF00355">
    <property type="entry name" value="Rieske"/>
    <property type="match status" value="1"/>
</dbReference>
<dbReference type="PROSITE" id="PS00570">
    <property type="entry name" value="RING_HYDROXYL_ALPHA"/>
    <property type="match status" value="1"/>
</dbReference>
<evidence type="ECO:0000256" key="1">
    <source>
        <dbReference type="ARBA" id="ARBA00008751"/>
    </source>
</evidence>
<dbReference type="GO" id="GO:0051213">
    <property type="term" value="F:dioxygenase activity"/>
    <property type="evidence" value="ECO:0007669"/>
    <property type="project" value="UniProtKB-KW"/>
</dbReference>
<keyword evidence="7" id="KW-0411">Iron-sulfur</keyword>
<evidence type="ECO:0000256" key="6">
    <source>
        <dbReference type="ARBA" id="ARBA00023004"/>
    </source>
</evidence>
<dbReference type="PANTHER" id="PTHR43756:SF1">
    <property type="entry name" value="3-PHENYLPROPIONATE_CINNAMIC ACID DIOXYGENASE SUBUNIT ALPHA"/>
    <property type="match status" value="1"/>
</dbReference>
<dbReference type="Gene3D" id="3.90.380.10">
    <property type="entry name" value="Naphthalene 1,2-dioxygenase Alpha Subunit, Chain A, domain 1"/>
    <property type="match status" value="1"/>
</dbReference>
<evidence type="ECO:0000256" key="3">
    <source>
        <dbReference type="ARBA" id="ARBA00022723"/>
    </source>
</evidence>
<evidence type="ECO:0000256" key="5">
    <source>
        <dbReference type="ARBA" id="ARBA00023002"/>
    </source>
</evidence>
<reference evidence="11 12" key="1">
    <citation type="submission" date="2018-09" db="EMBL/GenBank/DDBJ databases">
        <title>Complete genome sequence of Euzebya sp. DY32-46 isolated from seawater of Pacific Ocean.</title>
        <authorList>
            <person name="Xu L."/>
            <person name="Wu Y.-H."/>
            <person name="Xu X.-W."/>
        </authorList>
    </citation>
    <scope>NUCLEOTIDE SEQUENCE [LARGE SCALE GENOMIC DNA]</scope>
    <source>
        <strain evidence="11 12">DY32-46</strain>
    </source>
</reference>
<keyword evidence="2" id="KW-0001">2Fe-2S</keyword>
<evidence type="ECO:0000256" key="8">
    <source>
        <dbReference type="ARBA" id="ARBA00023027"/>
    </source>
</evidence>
<name>A0A346XWT2_9ACTN</name>
<keyword evidence="8" id="KW-0520">NAD</keyword>
<dbReference type="InterPro" id="IPR001663">
    <property type="entry name" value="Rng_hydr_dOase-A"/>
</dbReference>
<dbReference type="InterPro" id="IPR015879">
    <property type="entry name" value="Ring_hydroxy_dOase_asu_C_dom"/>
</dbReference>
<dbReference type="InterPro" id="IPR036922">
    <property type="entry name" value="Rieske_2Fe-2S_sf"/>
</dbReference>
<feature type="region of interest" description="Disordered" evidence="9">
    <location>
        <begin position="217"/>
        <end position="241"/>
    </location>
</feature>
<dbReference type="SUPFAM" id="SSF55961">
    <property type="entry name" value="Bet v1-like"/>
    <property type="match status" value="1"/>
</dbReference>
<gene>
    <name evidence="11" type="ORF">DVS28_a1994</name>
</gene>
<sequence>MDTQRVHRDIYRDPEVFIAEMDRIFARSWVYVAHESEVREAGDYKTTRIGTQPVIVNRDRQGVLRVMLNRCRHRAASVCQLRSGNATSFRCQYHGWTYDASGDLVGLPFPEGYQHRDRDELGLVQAARVESYRGLVFASLAPDVPSLEDHLKGARHYIDRFMDHLPGHQLEVADQAHRMVFNGNWKLQMENGVDGYHANFTHQSFFALMQQATGQQSRYISSKEEAESDGPTSAHLGNGHGLLDQSQAASGVLRQRLRTLQDAPPDNADLADFFGVPDGEALYAATSGPGFNVSVFPNLQLIGIQIREIQPVAVDRTEVIIRPMLGTGAPTAINRLRLRYHEMFYGIGGFGQPDDMEMFRRVDAGLDATDDEWLWLDRGSRRERPGAEEGQRVGHITDETPQRGQYAHYRKLMSAEGGE</sequence>
<evidence type="ECO:0000313" key="12">
    <source>
        <dbReference type="Proteomes" id="UP000264006"/>
    </source>
</evidence>
<evidence type="ECO:0000256" key="7">
    <source>
        <dbReference type="ARBA" id="ARBA00023014"/>
    </source>
</evidence>
<evidence type="ECO:0000259" key="10">
    <source>
        <dbReference type="PROSITE" id="PS51296"/>
    </source>
</evidence>